<keyword evidence="2" id="KW-0614">Plasmid</keyword>
<organism evidence="2 3">
    <name type="scientific">Burkholderia multivorans (strain ATCC 17616 / 249)</name>
    <dbReference type="NCBI Taxonomy" id="395019"/>
    <lineage>
        <taxon>Bacteria</taxon>
        <taxon>Pseudomonadati</taxon>
        <taxon>Pseudomonadota</taxon>
        <taxon>Betaproteobacteria</taxon>
        <taxon>Burkholderiales</taxon>
        <taxon>Burkholderiaceae</taxon>
        <taxon>Burkholderia</taxon>
        <taxon>Burkholderia cepacia complex</taxon>
    </lineage>
</organism>
<evidence type="ECO:0000259" key="1">
    <source>
        <dbReference type="Pfam" id="PF03713"/>
    </source>
</evidence>
<dbReference type="KEGG" id="bmj:BMULJ_06265"/>
<accession>A0A0H3KSK7</accession>
<sequence>MQTRISIPWFVINVIATLGLMIGTTSAQQATSMPDMNMGQSTKANSASVQAFKGADQRMMRRMQGQTYTGDADKDFVSHMIPHHQGAIDMAAAELKYGKDPEMRRLARSIVKAQKEEITKMKRWQAKYGSQ</sequence>
<dbReference type="KEGG" id="bmu:Bmul_6297"/>
<gene>
    <name evidence="2" type="ordered locus">BMULJ_06265</name>
</gene>
<dbReference type="PANTHER" id="PTHR36933">
    <property type="entry name" value="SLL0788 PROTEIN"/>
    <property type="match status" value="1"/>
</dbReference>
<keyword evidence="3" id="KW-1185">Reference proteome</keyword>
<dbReference type="EMBL" id="AP009388">
    <property type="protein sequence ID" value="BAG48052.1"/>
    <property type="molecule type" value="Genomic_DNA"/>
</dbReference>
<dbReference type="eggNOG" id="COG3544">
    <property type="taxonomic scope" value="Bacteria"/>
</dbReference>
<evidence type="ECO:0000313" key="3">
    <source>
        <dbReference type="Proteomes" id="UP000008815"/>
    </source>
</evidence>
<dbReference type="RefSeq" id="WP_012211084.1">
    <property type="nucleotide sequence ID" value="NC_010070.1"/>
</dbReference>
<dbReference type="AlphaFoldDB" id="A0A0H3KSK7"/>
<reference evidence="2 3" key="1">
    <citation type="submission" date="2007-04" db="EMBL/GenBank/DDBJ databases">
        <title>Complete genome sequence of Burkholderia multivorans ATCC 17616.</title>
        <authorList>
            <person name="Ohtsubo Y."/>
            <person name="Yamashita A."/>
            <person name="Kurokawa K."/>
            <person name="Takami H."/>
            <person name="Yuhara S."/>
            <person name="Nishiyama E."/>
            <person name="Endo R."/>
            <person name="Miyazaki R."/>
            <person name="Ono A."/>
            <person name="Yano K."/>
            <person name="Ito M."/>
            <person name="Sota M."/>
            <person name="Yuji N."/>
            <person name="Hattori M."/>
            <person name="Tsuda M."/>
        </authorList>
    </citation>
    <scope>NUCLEOTIDE SEQUENCE [LARGE SCALE GENOMIC DNA]</scope>
    <source>
        <strain evidence="3">ATCC 17616 / 249</strain>
        <plasmid evidence="3">Plasmid pTGL1</plasmid>
    </source>
</reference>
<geneLocation type="plasmid" evidence="2 3">
    <name>pTGL1</name>
</geneLocation>
<dbReference type="Proteomes" id="UP000008815">
    <property type="component" value="Plasmid pTGL1"/>
</dbReference>
<protein>
    <recommendedName>
        <fullName evidence="1">DUF305 domain-containing protein</fullName>
    </recommendedName>
</protein>
<proteinExistence type="predicted"/>
<dbReference type="PANTHER" id="PTHR36933:SF1">
    <property type="entry name" value="SLL0788 PROTEIN"/>
    <property type="match status" value="1"/>
</dbReference>
<name>A0A0H3KSK7_BURM1</name>
<dbReference type="HOGENOM" id="CLU_074343_4_0_4"/>
<dbReference type="InterPro" id="IPR012347">
    <property type="entry name" value="Ferritin-like"/>
</dbReference>
<dbReference type="Gene3D" id="1.20.1260.10">
    <property type="match status" value="1"/>
</dbReference>
<feature type="domain" description="DUF305" evidence="1">
    <location>
        <begin position="29"/>
        <end position="124"/>
    </location>
</feature>
<dbReference type="InterPro" id="IPR005183">
    <property type="entry name" value="DUF305_CopM-like"/>
</dbReference>
<dbReference type="GeneID" id="93168752"/>
<evidence type="ECO:0000313" key="2">
    <source>
        <dbReference type="EMBL" id="BAG48052.1"/>
    </source>
</evidence>
<dbReference type="Pfam" id="PF03713">
    <property type="entry name" value="DUF305"/>
    <property type="match status" value="1"/>
</dbReference>